<proteinExistence type="inferred from homology"/>
<dbReference type="InterPro" id="IPR006121">
    <property type="entry name" value="HMA_dom"/>
</dbReference>
<accession>A0A834GXC6</accession>
<dbReference type="EMBL" id="WJXA01000005">
    <property type="protein sequence ID" value="KAF7143099.1"/>
    <property type="molecule type" value="Genomic_DNA"/>
</dbReference>
<sequence length="84" mass="9230">MKKIELKVNIHCQRCSTEVLQSATKLTGIDHISVDGEKGIVTVIGDVDPVLVTSQVRKTGKVVQIISVSQHKPPEKKPSDEKKK</sequence>
<evidence type="ECO:0000256" key="3">
    <source>
        <dbReference type="ARBA" id="ARBA00022723"/>
    </source>
</evidence>
<dbReference type="PROSITE" id="PS50846">
    <property type="entry name" value="HMA_2"/>
    <property type="match status" value="1"/>
</dbReference>
<dbReference type="InterPro" id="IPR036163">
    <property type="entry name" value="HMA_dom_sf"/>
</dbReference>
<reference evidence="8" key="1">
    <citation type="submission" date="2019-11" db="EMBL/GenBank/DDBJ databases">
        <authorList>
            <person name="Liu Y."/>
            <person name="Hou J."/>
            <person name="Li T.-Q."/>
            <person name="Guan C.-H."/>
            <person name="Wu X."/>
            <person name="Wu H.-Z."/>
            <person name="Ling F."/>
            <person name="Zhang R."/>
            <person name="Shi X.-G."/>
            <person name="Ren J.-P."/>
            <person name="Chen E.-F."/>
            <person name="Sun J.-M."/>
        </authorList>
    </citation>
    <scope>NUCLEOTIDE SEQUENCE</scope>
    <source>
        <strain evidence="8">Adult_tree_wgs_1</strain>
        <tissue evidence="8">Leaves</tissue>
    </source>
</reference>
<dbReference type="OrthoDB" id="691258at2759"/>
<feature type="domain" description="HMA" evidence="7">
    <location>
        <begin position="1"/>
        <end position="64"/>
    </location>
</feature>
<gene>
    <name evidence="8" type="ORF">RHSIM_Rhsim05G0125300</name>
</gene>
<keyword evidence="9" id="KW-1185">Reference proteome</keyword>
<keyword evidence="4" id="KW-0449">Lipoprotein</keyword>
<name>A0A834GXC6_RHOSS</name>
<dbReference type="GO" id="GO:0046872">
    <property type="term" value="F:metal ion binding"/>
    <property type="evidence" value="ECO:0007669"/>
    <property type="project" value="UniProtKB-KW"/>
</dbReference>
<keyword evidence="2" id="KW-0488">Methylation</keyword>
<dbReference type="GO" id="GO:0009626">
    <property type="term" value="P:plant-type hypersensitive response"/>
    <property type="evidence" value="ECO:0007669"/>
    <property type="project" value="UniProtKB-KW"/>
</dbReference>
<comment type="similarity">
    <text evidence="6">Belongs to the HIPP family.</text>
</comment>
<dbReference type="PANTHER" id="PTHR45811">
    <property type="entry name" value="COPPER TRANSPORT PROTEIN FAMILY-RELATED"/>
    <property type="match status" value="1"/>
</dbReference>
<dbReference type="GO" id="GO:0016020">
    <property type="term" value="C:membrane"/>
    <property type="evidence" value="ECO:0007669"/>
    <property type="project" value="UniProtKB-SubCell"/>
</dbReference>
<evidence type="ECO:0000313" key="8">
    <source>
        <dbReference type="EMBL" id="KAF7143099.1"/>
    </source>
</evidence>
<protein>
    <recommendedName>
        <fullName evidence="7">HMA domain-containing protein</fullName>
    </recommendedName>
</protein>
<dbReference type="SUPFAM" id="SSF55008">
    <property type="entry name" value="HMA, heavy metal-associated domain"/>
    <property type="match status" value="1"/>
</dbReference>
<evidence type="ECO:0000256" key="5">
    <source>
        <dbReference type="ARBA" id="ARBA00023289"/>
    </source>
</evidence>
<evidence type="ECO:0000313" key="9">
    <source>
        <dbReference type="Proteomes" id="UP000626092"/>
    </source>
</evidence>
<evidence type="ECO:0000256" key="6">
    <source>
        <dbReference type="ARBA" id="ARBA00024045"/>
    </source>
</evidence>
<keyword evidence="5" id="KW-0636">Prenylation</keyword>
<dbReference type="CDD" id="cd00371">
    <property type="entry name" value="HMA"/>
    <property type="match status" value="1"/>
</dbReference>
<dbReference type="Proteomes" id="UP000626092">
    <property type="component" value="Unassembled WGS sequence"/>
</dbReference>
<dbReference type="PANTHER" id="PTHR45811:SF33">
    <property type="entry name" value="HEAVY METAL-ASSOCIATED ISOPRENYLATED PLANT PROTEIN 2-RELATED"/>
    <property type="match status" value="1"/>
</dbReference>
<evidence type="ECO:0000256" key="4">
    <source>
        <dbReference type="ARBA" id="ARBA00023288"/>
    </source>
</evidence>
<dbReference type="AlphaFoldDB" id="A0A834GXC6"/>
<dbReference type="InterPro" id="IPR051863">
    <property type="entry name" value="HIPP"/>
</dbReference>
<dbReference type="Gene3D" id="3.30.70.100">
    <property type="match status" value="1"/>
</dbReference>
<evidence type="ECO:0000256" key="2">
    <source>
        <dbReference type="ARBA" id="ARBA00022481"/>
    </source>
</evidence>
<comment type="caution">
    <text evidence="8">The sequence shown here is derived from an EMBL/GenBank/DDBJ whole genome shotgun (WGS) entry which is preliminary data.</text>
</comment>
<organism evidence="8 9">
    <name type="scientific">Rhododendron simsii</name>
    <name type="common">Sims's rhododendron</name>
    <dbReference type="NCBI Taxonomy" id="118357"/>
    <lineage>
        <taxon>Eukaryota</taxon>
        <taxon>Viridiplantae</taxon>
        <taxon>Streptophyta</taxon>
        <taxon>Embryophyta</taxon>
        <taxon>Tracheophyta</taxon>
        <taxon>Spermatophyta</taxon>
        <taxon>Magnoliopsida</taxon>
        <taxon>eudicotyledons</taxon>
        <taxon>Gunneridae</taxon>
        <taxon>Pentapetalae</taxon>
        <taxon>asterids</taxon>
        <taxon>Ericales</taxon>
        <taxon>Ericaceae</taxon>
        <taxon>Ericoideae</taxon>
        <taxon>Rhodoreae</taxon>
        <taxon>Rhododendron</taxon>
    </lineage>
</organism>
<evidence type="ECO:0000259" key="7">
    <source>
        <dbReference type="PROSITE" id="PS50846"/>
    </source>
</evidence>
<dbReference type="Pfam" id="PF00403">
    <property type="entry name" value="HMA"/>
    <property type="match status" value="1"/>
</dbReference>
<keyword evidence="3" id="KW-0479">Metal-binding</keyword>
<comment type="subcellular location">
    <subcellularLocation>
        <location evidence="1">Membrane</location>
        <topology evidence="1">Peripheral membrane protein</topology>
    </subcellularLocation>
</comment>
<evidence type="ECO:0000256" key="1">
    <source>
        <dbReference type="ARBA" id="ARBA00004170"/>
    </source>
</evidence>